<proteinExistence type="predicted"/>
<gene>
    <name evidence="3" type="ORF">ACHAWO_010929</name>
</gene>
<dbReference type="Pfam" id="PF04749">
    <property type="entry name" value="PLAC8"/>
    <property type="match status" value="1"/>
</dbReference>
<evidence type="ECO:0000256" key="2">
    <source>
        <dbReference type="SAM" id="Phobius"/>
    </source>
</evidence>
<sequence length="404" mass="45001">MNDSPKPHHHELAAPPSPPSAAFIEKFLHHQEDAAMSSGEFELGLFRIDGDEDDDANERESTVELEGGSPHPSDESEPNNNNNNITSKDNWRGSLPLYTTSVDVDFAEATIVAPVDLEEGNILRVDMGLRRILVVQVPDGGVKSGEIFKAPYLIHHTPMSDLEAFRSKAYNEGHYHGWVSKLLGCCEQGAHSSSLGAICCPCILLSTVMTRMHLNWCGKHTSSLSSTARQRSQRCTMTCIVMLYTTAFVLTVLLILHIAKAIYCLEYDHLFKSNIEESTEREEEVEAIDLNTLGDDITCNYKINKAYLFSIVALDALLCGYIILLMSRTRTAIREHHYIYGGSVEDCCVSCCCNCCTLTQMANETSYEDHETRRLSNVDVSIGEPGEFLNENSRPGQHCYRPIV</sequence>
<dbReference type="InterPro" id="IPR006461">
    <property type="entry name" value="PLAC_motif_containing"/>
</dbReference>
<keyword evidence="2" id="KW-0472">Membrane</keyword>
<keyword evidence="2" id="KW-1133">Transmembrane helix</keyword>
<dbReference type="Proteomes" id="UP001530400">
    <property type="component" value="Unassembled WGS sequence"/>
</dbReference>
<evidence type="ECO:0000313" key="4">
    <source>
        <dbReference type="Proteomes" id="UP001530400"/>
    </source>
</evidence>
<protein>
    <submittedName>
        <fullName evidence="3">Uncharacterized protein</fullName>
    </submittedName>
</protein>
<evidence type="ECO:0000256" key="1">
    <source>
        <dbReference type="SAM" id="MobiDB-lite"/>
    </source>
</evidence>
<comment type="caution">
    <text evidence="3">The sequence shown here is derived from an EMBL/GenBank/DDBJ whole genome shotgun (WGS) entry which is preliminary data.</text>
</comment>
<feature type="region of interest" description="Disordered" evidence="1">
    <location>
        <begin position="1"/>
        <end position="21"/>
    </location>
</feature>
<dbReference type="AlphaFoldDB" id="A0ABD3Q0X6"/>
<dbReference type="EMBL" id="JALLPJ020000371">
    <property type="protein sequence ID" value="KAL3794078.1"/>
    <property type="molecule type" value="Genomic_DNA"/>
</dbReference>
<feature type="region of interest" description="Disordered" evidence="1">
    <location>
        <begin position="45"/>
        <end position="90"/>
    </location>
</feature>
<keyword evidence="4" id="KW-1185">Reference proteome</keyword>
<keyword evidence="2" id="KW-0812">Transmembrane</keyword>
<accession>A0ABD3Q0X6</accession>
<organism evidence="3 4">
    <name type="scientific">Cyclotella atomus</name>
    <dbReference type="NCBI Taxonomy" id="382360"/>
    <lineage>
        <taxon>Eukaryota</taxon>
        <taxon>Sar</taxon>
        <taxon>Stramenopiles</taxon>
        <taxon>Ochrophyta</taxon>
        <taxon>Bacillariophyta</taxon>
        <taxon>Coscinodiscophyceae</taxon>
        <taxon>Thalassiosirophycidae</taxon>
        <taxon>Stephanodiscales</taxon>
        <taxon>Stephanodiscaceae</taxon>
        <taxon>Cyclotella</taxon>
    </lineage>
</organism>
<reference evidence="3 4" key="1">
    <citation type="submission" date="2024-10" db="EMBL/GenBank/DDBJ databases">
        <title>Updated reference genomes for cyclostephanoid diatoms.</title>
        <authorList>
            <person name="Roberts W.R."/>
            <person name="Alverson A.J."/>
        </authorList>
    </citation>
    <scope>NUCLEOTIDE SEQUENCE [LARGE SCALE GENOMIC DNA]</scope>
    <source>
        <strain evidence="3 4">AJA010-31</strain>
    </source>
</reference>
<name>A0ABD3Q0X6_9STRA</name>
<evidence type="ECO:0000313" key="3">
    <source>
        <dbReference type="EMBL" id="KAL3794078.1"/>
    </source>
</evidence>
<feature type="transmembrane region" description="Helical" evidence="2">
    <location>
        <begin position="235"/>
        <end position="259"/>
    </location>
</feature>
<feature type="transmembrane region" description="Helical" evidence="2">
    <location>
        <begin position="306"/>
        <end position="326"/>
    </location>
</feature>